<dbReference type="PANTHER" id="PTHR37984">
    <property type="entry name" value="PROTEIN CBG26694"/>
    <property type="match status" value="1"/>
</dbReference>
<keyword evidence="2" id="KW-1185">Reference proteome</keyword>
<dbReference type="Proteomes" id="UP001652660">
    <property type="component" value="Chromosome 9e"/>
</dbReference>
<accession>A0ABM4VSX5</accession>
<dbReference type="Gene3D" id="3.30.70.270">
    <property type="match status" value="1"/>
</dbReference>
<dbReference type="PROSITE" id="PS50994">
    <property type="entry name" value="INTEGRASE"/>
    <property type="match status" value="1"/>
</dbReference>
<feature type="domain" description="Integrase catalytic" evidence="1">
    <location>
        <begin position="221"/>
        <end position="391"/>
    </location>
</feature>
<dbReference type="InterPro" id="IPR036397">
    <property type="entry name" value="RNaseH_sf"/>
</dbReference>
<dbReference type="SUPFAM" id="SSF53098">
    <property type="entry name" value="Ribonuclease H-like"/>
    <property type="match status" value="1"/>
</dbReference>
<dbReference type="Gene3D" id="3.30.420.10">
    <property type="entry name" value="Ribonuclease H-like superfamily/Ribonuclease H"/>
    <property type="match status" value="1"/>
</dbReference>
<proteinExistence type="predicted"/>
<protein>
    <recommendedName>
        <fullName evidence="1">Integrase catalytic domain-containing protein</fullName>
    </recommendedName>
</protein>
<dbReference type="Gene3D" id="3.10.10.10">
    <property type="entry name" value="HIV Type 1 Reverse Transcriptase, subunit A, domain 1"/>
    <property type="match status" value="1"/>
</dbReference>
<evidence type="ECO:0000259" key="1">
    <source>
        <dbReference type="PROSITE" id="PS50994"/>
    </source>
</evidence>
<evidence type="ECO:0000313" key="2">
    <source>
        <dbReference type="Proteomes" id="UP001652660"/>
    </source>
</evidence>
<reference evidence="3" key="1">
    <citation type="submission" date="2025-08" db="UniProtKB">
        <authorList>
            <consortium name="RefSeq"/>
        </authorList>
    </citation>
    <scope>IDENTIFICATION</scope>
    <source>
        <tissue evidence="3">Leaves</tissue>
    </source>
</reference>
<dbReference type="InterPro" id="IPR043128">
    <property type="entry name" value="Rev_trsase/Diguanyl_cyclase"/>
</dbReference>
<name>A0ABM4VSX5_COFAR</name>
<gene>
    <name evidence="3" type="primary">LOC140014882</name>
</gene>
<dbReference type="PANTHER" id="PTHR37984:SF5">
    <property type="entry name" value="PROTEIN NYNRIN-LIKE"/>
    <property type="match status" value="1"/>
</dbReference>
<dbReference type="RefSeq" id="XP_071922620.1">
    <property type="nucleotide sequence ID" value="XM_072066519.1"/>
</dbReference>
<dbReference type="GeneID" id="140014882"/>
<dbReference type="InterPro" id="IPR012337">
    <property type="entry name" value="RNaseH-like_sf"/>
</dbReference>
<dbReference type="InterPro" id="IPR050951">
    <property type="entry name" value="Retrovirus_Pol_polyprotein"/>
</dbReference>
<sequence length="454" mass="51963">MEVVKNEILKLLDVGIIFAISDSQWVSPVQVVPKKAGIMVEPNREGELVPVRKPTRWCQYIDYNKLNIAIASEDQEKITFTCPFGTFAYRKMPFGLCNAPATFQRFIQDFSKIGTLLFQFLQKDVPFEFSDDCKKAFDKLKELLISPPIIQPPDWSLSLEIMCDATLRYLMIKKEAKPRLIRWILLLQEFDLKIRDKRGAENLVADHLSRLPITNEDFPLREIFPDEHLFSLQSSLPWYADMVNYLITNQFPAAVNHVSKWVKTKATRINDSKVVADFVRSHIFAHSGIPRAIISDRGKHICNRVIAALFRKYGVLHKVSSSYQPQTNGQADISIKEINPSWRKRFVLIEKIGVQDWRMHFEFEIQSLKIEKKFVVNGHRLKPYYDGFAAVVIIAATSLATALRHSWCSGRDSARCLTVARCRLSPQPVVADCHYHPLVAVAAVSPLRRASAVH</sequence>
<evidence type="ECO:0000313" key="3">
    <source>
        <dbReference type="RefSeq" id="XP_071922620.1"/>
    </source>
</evidence>
<dbReference type="InterPro" id="IPR001584">
    <property type="entry name" value="Integrase_cat-core"/>
</dbReference>
<organism evidence="2 3">
    <name type="scientific">Coffea arabica</name>
    <name type="common">Arabian coffee</name>
    <dbReference type="NCBI Taxonomy" id="13443"/>
    <lineage>
        <taxon>Eukaryota</taxon>
        <taxon>Viridiplantae</taxon>
        <taxon>Streptophyta</taxon>
        <taxon>Embryophyta</taxon>
        <taxon>Tracheophyta</taxon>
        <taxon>Spermatophyta</taxon>
        <taxon>Magnoliopsida</taxon>
        <taxon>eudicotyledons</taxon>
        <taxon>Gunneridae</taxon>
        <taxon>Pentapetalae</taxon>
        <taxon>asterids</taxon>
        <taxon>lamiids</taxon>
        <taxon>Gentianales</taxon>
        <taxon>Rubiaceae</taxon>
        <taxon>Ixoroideae</taxon>
        <taxon>Gardenieae complex</taxon>
        <taxon>Bertiereae - Coffeeae clade</taxon>
        <taxon>Coffeeae</taxon>
        <taxon>Coffea</taxon>
    </lineage>
</organism>
<dbReference type="InterPro" id="IPR043502">
    <property type="entry name" value="DNA/RNA_pol_sf"/>
</dbReference>
<dbReference type="SUPFAM" id="SSF56672">
    <property type="entry name" value="DNA/RNA polymerases"/>
    <property type="match status" value="1"/>
</dbReference>